<gene>
    <name evidence="4" type="ORF">GJV82_19210</name>
</gene>
<evidence type="ECO:0000256" key="1">
    <source>
        <dbReference type="ARBA" id="ARBA00001968"/>
    </source>
</evidence>
<dbReference type="GO" id="GO:0046872">
    <property type="term" value="F:metal ion binding"/>
    <property type="evidence" value="ECO:0007669"/>
    <property type="project" value="UniProtKB-KW"/>
</dbReference>
<keyword evidence="2" id="KW-0479">Metal-binding</keyword>
<evidence type="ECO:0000259" key="3">
    <source>
        <dbReference type="Pfam" id="PF13359"/>
    </source>
</evidence>
<sequence>MYTAVLPIPSATARFVADLLAGHRLQVGTRSGRRALDTWDQAVLFLRWLHDATRIAQLAVDNHIGRSTAYRYVHETLAVLADQAPAVHSALTAASMAGYTHINLDGTVIRTDRCSIAGPTRRVDLWWSGKHKAHGGNIQVMTAPDGWPIWVSPVRPGREHDTTCARAADGLLQAVQTWNTAGRHVLADLGYEALDDQFVIPAKKPTGGQLTINERARNALHHALRGIGERGNALLKNFKALRRVSLSPSSIGPIVAAALVILHHIHDRTT</sequence>
<reference evidence="4 5" key="1">
    <citation type="submission" date="2019-11" db="EMBL/GenBank/DDBJ databases">
        <title>Cellulosimicrobium composti sp. nov. isolated from a compost.</title>
        <authorList>
            <person name="Yang Y."/>
        </authorList>
    </citation>
    <scope>NUCLEOTIDE SEQUENCE [LARGE SCALE GENOMIC DNA]</scope>
    <source>
        <strain evidence="4 5">BIT-GX5</strain>
    </source>
</reference>
<evidence type="ECO:0000313" key="5">
    <source>
        <dbReference type="Proteomes" id="UP000440668"/>
    </source>
</evidence>
<accession>A0A6N7ZPD3</accession>
<dbReference type="EMBL" id="WMKA01000113">
    <property type="protein sequence ID" value="MTG91048.1"/>
    <property type="molecule type" value="Genomic_DNA"/>
</dbReference>
<protein>
    <submittedName>
        <fullName evidence="4">IS5/IS1182 family transposase</fullName>
    </submittedName>
</protein>
<dbReference type="InterPro" id="IPR027806">
    <property type="entry name" value="HARBI1_dom"/>
</dbReference>
<dbReference type="Pfam" id="PF13359">
    <property type="entry name" value="DDE_Tnp_4"/>
    <property type="match status" value="1"/>
</dbReference>
<organism evidence="4 5">
    <name type="scientific">Cellulosimicrobium composti</name>
    <dbReference type="NCBI Taxonomy" id="2672572"/>
    <lineage>
        <taxon>Bacteria</taxon>
        <taxon>Bacillati</taxon>
        <taxon>Actinomycetota</taxon>
        <taxon>Actinomycetes</taxon>
        <taxon>Micrococcales</taxon>
        <taxon>Promicromonosporaceae</taxon>
        <taxon>Cellulosimicrobium</taxon>
    </lineage>
</organism>
<dbReference type="AlphaFoldDB" id="A0A6N7ZPD3"/>
<dbReference type="Proteomes" id="UP000440668">
    <property type="component" value="Unassembled WGS sequence"/>
</dbReference>
<evidence type="ECO:0000313" key="4">
    <source>
        <dbReference type="EMBL" id="MTG91048.1"/>
    </source>
</evidence>
<comment type="caution">
    <text evidence="4">The sequence shown here is derived from an EMBL/GenBank/DDBJ whole genome shotgun (WGS) entry which is preliminary data.</text>
</comment>
<feature type="domain" description="DDE Tnp4" evidence="3">
    <location>
        <begin position="104"/>
        <end position="261"/>
    </location>
</feature>
<name>A0A6N7ZPD3_9MICO</name>
<proteinExistence type="predicted"/>
<comment type="cofactor">
    <cofactor evidence="1">
        <name>a divalent metal cation</name>
        <dbReference type="ChEBI" id="CHEBI:60240"/>
    </cofactor>
</comment>
<evidence type="ECO:0000256" key="2">
    <source>
        <dbReference type="ARBA" id="ARBA00022723"/>
    </source>
</evidence>